<dbReference type="Proteomes" id="UP001139648">
    <property type="component" value="Unassembled WGS sequence"/>
</dbReference>
<evidence type="ECO:0000313" key="3">
    <source>
        <dbReference type="Proteomes" id="UP001139648"/>
    </source>
</evidence>
<evidence type="ECO:0000256" key="1">
    <source>
        <dbReference type="SAM" id="SignalP"/>
    </source>
</evidence>
<dbReference type="InterPro" id="IPR029058">
    <property type="entry name" value="AB_hydrolase_fold"/>
</dbReference>
<proteinExistence type="predicted"/>
<sequence length="214" mass="22736">MRRIPLLVGVIALVTSVCGFPSAASPVAEAEQSLQFGACPQDLATPYPHLDCATLQVPLDYGRPYGAKITVMMSRAKATNPDKRRGVLFLNPGGPGGGAAEYAGRLTAPSATGQTRIPPSVLEMCDIIGMDPRGVAHSTPLSCGDLSLWAAPLPDPDAAPQRPELWKLLGEFAASCQRNAGSMLPFVNTNTVAKDMDRIRQELGEQKISYRGFS</sequence>
<evidence type="ECO:0000313" key="2">
    <source>
        <dbReference type="EMBL" id="MCP2353677.1"/>
    </source>
</evidence>
<comment type="caution">
    <text evidence="2">The sequence shown here is derived from an EMBL/GenBank/DDBJ whole genome shotgun (WGS) entry which is preliminary data.</text>
</comment>
<feature type="signal peptide" evidence="1">
    <location>
        <begin position="1"/>
        <end position="23"/>
    </location>
</feature>
<reference evidence="2" key="1">
    <citation type="submission" date="2022-06" db="EMBL/GenBank/DDBJ databases">
        <title>Sequencing the genomes of 1000 actinobacteria strains.</title>
        <authorList>
            <person name="Klenk H.-P."/>
        </authorList>
    </citation>
    <scope>NUCLEOTIDE SEQUENCE</scope>
    <source>
        <strain evidence="2">DSM 46694</strain>
    </source>
</reference>
<accession>A0A9X2JY15</accession>
<gene>
    <name evidence="2" type="ORF">HD597_000697</name>
</gene>
<feature type="chain" id="PRO_5040881266" evidence="1">
    <location>
        <begin position="24"/>
        <end position="214"/>
    </location>
</feature>
<keyword evidence="1" id="KW-0732">Signal</keyword>
<dbReference type="SUPFAM" id="SSF53474">
    <property type="entry name" value="alpha/beta-Hydrolases"/>
    <property type="match status" value="1"/>
</dbReference>
<protein>
    <submittedName>
        <fullName evidence="2">Pimeloyl-ACP methyl ester carboxylesterase</fullName>
    </submittedName>
</protein>
<dbReference type="AlphaFoldDB" id="A0A9X2JY15"/>
<dbReference type="Gene3D" id="3.40.50.1820">
    <property type="entry name" value="alpha/beta hydrolase"/>
    <property type="match status" value="1"/>
</dbReference>
<name>A0A9X2JY15_9ACTN</name>
<dbReference type="EMBL" id="JAMZEB010000001">
    <property type="protein sequence ID" value="MCP2353677.1"/>
    <property type="molecule type" value="Genomic_DNA"/>
</dbReference>
<organism evidence="2 3">
    <name type="scientific">Nonomuraea thailandensis</name>
    <dbReference type="NCBI Taxonomy" id="1188745"/>
    <lineage>
        <taxon>Bacteria</taxon>
        <taxon>Bacillati</taxon>
        <taxon>Actinomycetota</taxon>
        <taxon>Actinomycetes</taxon>
        <taxon>Streptosporangiales</taxon>
        <taxon>Streptosporangiaceae</taxon>
        <taxon>Nonomuraea</taxon>
    </lineage>
</organism>
<keyword evidence="3" id="KW-1185">Reference proteome</keyword>